<keyword evidence="7" id="KW-1185">Reference proteome</keyword>
<evidence type="ECO:0000313" key="6">
    <source>
        <dbReference type="EMBL" id="KIL00527.1"/>
    </source>
</evidence>
<evidence type="ECO:0000256" key="1">
    <source>
        <dbReference type="ARBA" id="ARBA00022490"/>
    </source>
</evidence>
<dbReference type="PROSITE" id="PS50249">
    <property type="entry name" value="MPN"/>
    <property type="match status" value="1"/>
</dbReference>
<evidence type="ECO:0000256" key="3">
    <source>
        <dbReference type="ARBA" id="ARBA00022917"/>
    </source>
</evidence>
<keyword evidence="1" id="KW-0963">Cytoplasm</keyword>
<dbReference type="SMART" id="SM00232">
    <property type="entry name" value="JAB_MPN"/>
    <property type="match status" value="1"/>
</dbReference>
<keyword evidence="2" id="KW-0396">Initiation factor</keyword>
<dbReference type="OrthoDB" id="25498at2759"/>
<protein>
    <recommendedName>
        <fullName evidence="5">MPN domain-containing protein</fullName>
    </recommendedName>
</protein>
<dbReference type="GO" id="GO:0008237">
    <property type="term" value="F:metallopeptidase activity"/>
    <property type="evidence" value="ECO:0007669"/>
    <property type="project" value="InterPro"/>
</dbReference>
<dbReference type="FunCoup" id="A0A0D0E6E0">
    <property type="interactions" value="749"/>
</dbReference>
<reference evidence="7" key="2">
    <citation type="submission" date="2015-01" db="EMBL/GenBank/DDBJ databases">
        <title>Evolutionary Origins and Diversification of the Mycorrhizal Mutualists.</title>
        <authorList>
            <consortium name="DOE Joint Genome Institute"/>
            <consortium name="Mycorrhizal Genomics Consortium"/>
            <person name="Kohler A."/>
            <person name="Kuo A."/>
            <person name="Nagy L.G."/>
            <person name="Floudas D."/>
            <person name="Copeland A."/>
            <person name="Barry K.W."/>
            <person name="Cichocki N."/>
            <person name="Veneault-Fourrey C."/>
            <person name="LaButti K."/>
            <person name="Lindquist E.A."/>
            <person name="Lipzen A."/>
            <person name="Lundell T."/>
            <person name="Morin E."/>
            <person name="Murat C."/>
            <person name="Riley R."/>
            <person name="Ohm R."/>
            <person name="Sun H."/>
            <person name="Tunlid A."/>
            <person name="Henrissat B."/>
            <person name="Grigoriev I.V."/>
            <person name="Hibbett D.S."/>
            <person name="Martin F."/>
        </authorList>
    </citation>
    <scope>NUCLEOTIDE SEQUENCE [LARGE SCALE GENOMIC DNA]</scope>
    <source>
        <strain evidence="7">Ve08.2h10</strain>
    </source>
</reference>
<proteinExistence type="predicted"/>
<dbReference type="Pfam" id="PF13012">
    <property type="entry name" value="MitMem_reg"/>
    <property type="match status" value="1"/>
</dbReference>
<reference evidence="6 7" key="1">
    <citation type="submission" date="2014-04" db="EMBL/GenBank/DDBJ databases">
        <authorList>
            <consortium name="DOE Joint Genome Institute"/>
            <person name="Kuo A."/>
            <person name="Kohler A."/>
            <person name="Jargeat P."/>
            <person name="Nagy L.G."/>
            <person name="Floudas D."/>
            <person name="Copeland A."/>
            <person name="Barry K.W."/>
            <person name="Cichocki N."/>
            <person name="Veneault-Fourrey C."/>
            <person name="LaButti K."/>
            <person name="Lindquist E.A."/>
            <person name="Lipzen A."/>
            <person name="Lundell T."/>
            <person name="Morin E."/>
            <person name="Murat C."/>
            <person name="Sun H."/>
            <person name="Tunlid A."/>
            <person name="Henrissat B."/>
            <person name="Grigoriev I.V."/>
            <person name="Hibbett D.S."/>
            <person name="Martin F."/>
            <person name="Nordberg H.P."/>
            <person name="Cantor M.N."/>
            <person name="Hua S.X."/>
        </authorList>
    </citation>
    <scope>NUCLEOTIDE SEQUENCE [LARGE SCALE GENOMIC DNA]</scope>
    <source>
        <strain evidence="6 7">Ve08.2h10</strain>
    </source>
</reference>
<sequence>MPLGPSSSGIFLQNTPQAQNAAKPSRPTALTIHPTALLSILDHFLRRTDDQHRVIGTLIGTPSPTIVNVTHAFAVLHLEEAERVAVDMDYHRAMYEMFLRGRGESASSMAGGIGQGKEGLSIVGWYATGTSEGGQGGLGTYSALIQNFYEQETAPFSAVHVALDTGTEEGVGAGVRAYVSSPVGVYPKAENCVFVPISCELKFNELERAGLDLISSPNPTNTPLPTSTLPALHTALLNTSTLLNRVLSHVQSILRGEVPPDPALGKYLWKALGAAPDEEGAWATAMQDGVMVSYLANLVRGQAEVAGRLALVGGA</sequence>
<dbReference type="HOGENOM" id="CLU_027018_0_2_1"/>
<dbReference type="GO" id="GO:0003743">
    <property type="term" value="F:translation initiation factor activity"/>
    <property type="evidence" value="ECO:0007669"/>
    <property type="project" value="UniProtKB-KW"/>
</dbReference>
<dbReference type="PANTHER" id="PTHR10540:SF6">
    <property type="entry name" value="EUKARYOTIC TRANSLATION INITIATION FACTOR 3 SUBUNIT F"/>
    <property type="match status" value="1"/>
</dbReference>
<dbReference type="EMBL" id="KN824832">
    <property type="protein sequence ID" value="KIL00527.1"/>
    <property type="molecule type" value="Genomic_DNA"/>
</dbReference>
<name>A0A0D0E6E0_9AGAM</name>
<dbReference type="InterPro" id="IPR027531">
    <property type="entry name" value="eIF3f"/>
</dbReference>
<dbReference type="GO" id="GO:0031369">
    <property type="term" value="F:translation initiation factor binding"/>
    <property type="evidence" value="ECO:0007669"/>
    <property type="project" value="InterPro"/>
</dbReference>
<feature type="domain" description="MPN" evidence="5">
    <location>
        <begin position="30"/>
        <end position="184"/>
    </location>
</feature>
<evidence type="ECO:0000256" key="2">
    <source>
        <dbReference type="ARBA" id="ARBA00022540"/>
    </source>
</evidence>
<dbReference type="CDD" id="cd08064">
    <property type="entry name" value="MPN_eIF3f"/>
    <property type="match status" value="1"/>
</dbReference>
<dbReference type="AlphaFoldDB" id="A0A0D0E6E0"/>
<dbReference type="STRING" id="930991.A0A0D0E6E0"/>
<dbReference type="Pfam" id="PF01398">
    <property type="entry name" value="JAB"/>
    <property type="match status" value="1"/>
</dbReference>
<dbReference type="InterPro" id="IPR000555">
    <property type="entry name" value="JAMM/MPN+_dom"/>
</dbReference>
<keyword evidence="3" id="KW-0648">Protein biosynthesis</keyword>
<dbReference type="InParanoid" id="A0A0D0E6E0"/>
<gene>
    <name evidence="6" type="ORF">PAXRUDRAFT_29772</name>
</gene>
<evidence type="ECO:0000313" key="7">
    <source>
        <dbReference type="Proteomes" id="UP000054538"/>
    </source>
</evidence>
<dbReference type="InterPro" id="IPR024969">
    <property type="entry name" value="EIF3F/CSN6-like_C"/>
</dbReference>
<dbReference type="Gene3D" id="3.40.140.10">
    <property type="entry name" value="Cytidine Deaminase, domain 2"/>
    <property type="match status" value="1"/>
</dbReference>
<dbReference type="Proteomes" id="UP000054538">
    <property type="component" value="Unassembled WGS sequence"/>
</dbReference>
<organism evidence="6 7">
    <name type="scientific">Paxillus rubicundulus Ve08.2h10</name>
    <dbReference type="NCBI Taxonomy" id="930991"/>
    <lineage>
        <taxon>Eukaryota</taxon>
        <taxon>Fungi</taxon>
        <taxon>Dikarya</taxon>
        <taxon>Basidiomycota</taxon>
        <taxon>Agaricomycotina</taxon>
        <taxon>Agaricomycetes</taxon>
        <taxon>Agaricomycetidae</taxon>
        <taxon>Boletales</taxon>
        <taxon>Paxilineae</taxon>
        <taxon>Paxillaceae</taxon>
        <taxon>Paxillus</taxon>
    </lineage>
</organism>
<accession>A0A0D0E6E0</accession>
<dbReference type="GO" id="GO:0071541">
    <property type="term" value="C:eukaryotic translation initiation factor 3 complex, eIF3m"/>
    <property type="evidence" value="ECO:0007669"/>
    <property type="project" value="TreeGrafter"/>
</dbReference>
<evidence type="ECO:0000259" key="5">
    <source>
        <dbReference type="PROSITE" id="PS50249"/>
    </source>
</evidence>
<dbReference type="InterPro" id="IPR037518">
    <property type="entry name" value="MPN"/>
</dbReference>
<feature type="compositionally biased region" description="Polar residues" evidence="4">
    <location>
        <begin position="1"/>
        <end position="22"/>
    </location>
</feature>
<feature type="region of interest" description="Disordered" evidence="4">
    <location>
        <begin position="1"/>
        <end position="26"/>
    </location>
</feature>
<dbReference type="PANTHER" id="PTHR10540">
    <property type="entry name" value="EUKARYOTIC TRANSLATION INITIATION FACTOR 3 SUBUNIT F-RELATED"/>
    <property type="match status" value="1"/>
</dbReference>
<evidence type="ECO:0000256" key="4">
    <source>
        <dbReference type="SAM" id="MobiDB-lite"/>
    </source>
</evidence>